<dbReference type="FunCoup" id="W2S241">
    <property type="interactions" value="6"/>
</dbReference>
<dbReference type="FunFam" id="1.20.1250.20:FF:000057">
    <property type="entry name" value="MFS general substrate transporter"/>
    <property type="match status" value="1"/>
</dbReference>
<evidence type="ECO:0000256" key="1">
    <source>
        <dbReference type="ARBA" id="ARBA00004141"/>
    </source>
</evidence>
<dbReference type="OrthoDB" id="3639251at2759"/>
<feature type="transmembrane region" description="Helical" evidence="6">
    <location>
        <begin position="411"/>
        <end position="432"/>
    </location>
</feature>
<evidence type="ECO:0000256" key="3">
    <source>
        <dbReference type="ARBA" id="ARBA00022692"/>
    </source>
</evidence>
<dbReference type="Proteomes" id="UP000030752">
    <property type="component" value="Unassembled WGS sequence"/>
</dbReference>
<comment type="subcellular location">
    <subcellularLocation>
        <location evidence="1">Membrane</location>
        <topology evidence="1">Multi-pass membrane protein</topology>
    </subcellularLocation>
</comment>
<dbReference type="InterPro" id="IPR011701">
    <property type="entry name" value="MFS"/>
</dbReference>
<dbReference type="GeneID" id="19969244"/>
<proteinExistence type="predicted"/>
<evidence type="ECO:0000256" key="2">
    <source>
        <dbReference type="ARBA" id="ARBA00022448"/>
    </source>
</evidence>
<dbReference type="RefSeq" id="XP_008714483.1">
    <property type="nucleotide sequence ID" value="XM_008716261.1"/>
</dbReference>
<feature type="domain" description="Major facilitator superfamily (MFS) profile" evidence="7">
    <location>
        <begin position="56"/>
        <end position="467"/>
    </location>
</feature>
<feature type="transmembrane region" description="Helical" evidence="6">
    <location>
        <begin position="123"/>
        <end position="143"/>
    </location>
</feature>
<reference evidence="8 9" key="1">
    <citation type="submission" date="2013-03" db="EMBL/GenBank/DDBJ databases">
        <title>The Genome Sequence of Phialophora europaea CBS 101466.</title>
        <authorList>
            <consortium name="The Broad Institute Genomics Platform"/>
            <person name="Cuomo C."/>
            <person name="de Hoog S."/>
            <person name="Gorbushina A."/>
            <person name="Walker B."/>
            <person name="Young S.K."/>
            <person name="Zeng Q."/>
            <person name="Gargeya S."/>
            <person name="Fitzgerald M."/>
            <person name="Haas B."/>
            <person name="Abouelleil A."/>
            <person name="Allen A.W."/>
            <person name="Alvarado L."/>
            <person name="Arachchi H.M."/>
            <person name="Berlin A.M."/>
            <person name="Chapman S.B."/>
            <person name="Gainer-Dewar J."/>
            <person name="Goldberg J."/>
            <person name="Griggs A."/>
            <person name="Gujja S."/>
            <person name="Hansen M."/>
            <person name="Howarth C."/>
            <person name="Imamovic A."/>
            <person name="Ireland A."/>
            <person name="Larimer J."/>
            <person name="McCowan C."/>
            <person name="Murphy C."/>
            <person name="Pearson M."/>
            <person name="Poon T.W."/>
            <person name="Priest M."/>
            <person name="Roberts A."/>
            <person name="Saif S."/>
            <person name="Shea T."/>
            <person name="Sisk P."/>
            <person name="Sykes S."/>
            <person name="Wortman J."/>
            <person name="Nusbaum C."/>
            <person name="Birren B."/>
        </authorList>
    </citation>
    <scope>NUCLEOTIDE SEQUENCE [LARGE SCALE GENOMIC DNA]</scope>
    <source>
        <strain evidence="8 9">CBS 101466</strain>
    </source>
</reference>
<feature type="transmembrane region" description="Helical" evidence="6">
    <location>
        <begin position="94"/>
        <end position="116"/>
    </location>
</feature>
<organism evidence="8 9">
    <name type="scientific">Cyphellophora europaea (strain CBS 101466)</name>
    <name type="common">Phialophora europaea</name>
    <dbReference type="NCBI Taxonomy" id="1220924"/>
    <lineage>
        <taxon>Eukaryota</taxon>
        <taxon>Fungi</taxon>
        <taxon>Dikarya</taxon>
        <taxon>Ascomycota</taxon>
        <taxon>Pezizomycotina</taxon>
        <taxon>Eurotiomycetes</taxon>
        <taxon>Chaetothyriomycetidae</taxon>
        <taxon>Chaetothyriales</taxon>
        <taxon>Cyphellophoraceae</taxon>
        <taxon>Cyphellophora</taxon>
    </lineage>
</organism>
<protein>
    <recommendedName>
        <fullName evidence="7">Major facilitator superfamily (MFS) profile domain-containing protein</fullName>
    </recommendedName>
</protein>
<feature type="transmembrane region" description="Helical" evidence="6">
    <location>
        <begin position="326"/>
        <end position="343"/>
    </location>
</feature>
<feature type="transmembrane region" description="Helical" evidence="6">
    <location>
        <begin position="149"/>
        <end position="173"/>
    </location>
</feature>
<dbReference type="Pfam" id="PF07690">
    <property type="entry name" value="MFS_1"/>
    <property type="match status" value="1"/>
</dbReference>
<keyword evidence="4 6" id="KW-1133">Transmembrane helix</keyword>
<dbReference type="Gene3D" id="1.20.1250.20">
    <property type="entry name" value="MFS general substrate transporter like domains"/>
    <property type="match status" value="2"/>
</dbReference>
<dbReference type="GO" id="GO:0016020">
    <property type="term" value="C:membrane"/>
    <property type="evidence" value="ECO:0007669"/>
    <property type="project" value="UniProtKB-SubCell"/>
</dbReference>
<feature type="transmembrane region" description="Helical" evidence="6">
    <location>
        <begin position="185"/>
        <end position="204"/>
    </location>
</feature>
<evidence type="ECO:0000313" key="9">
    <source>
        <dbReference type="Proteomes" id="UP000030752"/>
    </source>
</evidence>
<dbReference type="eggNOG" id="KOG2533">
    <property type="taxonomic scope" value="Eukaryota"/>
</dbReference>
<dbReference type="InterPro" id="IPR020846">
    <property type="entry name" value="MFS_dom"/>
</dbReference>
<evidence type="ECO:0000256" key="6">
    <source>
        <dbReference type="SAM" id="Phobius"/>
    </source>
</evidence>
<dbReference type="EMBL" id="KB822718">
    <property type="protein sequence ID" value="ETN42747.1"/>
    <property type="molecule type" value="Genomic_DNA"/>
</dbReference>
<name>W2S241_CYPE1</name>
<evidence type="ECO:0000313" key="8">
    <source>
        <dbReference type="EMBL" id="ETN42747.1"/>
    </source>
</evidence>
<feature type="transmembrane region" description="Helical" evidence="6">
    <location>
        <begin position="350"/>
        <end position="367"/>
    </location>
</feature>
<feature type="transmembrane region" description="Helical" evidence="6">
    <location>
        <begin position="292"/>
        <end position="314"/>
    </location>
</feature>
<evidence type="ECO:0000256" key="4">
    <source>
        <dbReference type="ARBA" id="ARBA00022989"/>
    </source>
</evidence>
<accession>W2S241</accession>
<keyword evidence="5 6" id="KW-0472">Membrane</keyword>
<keyword evidence="2" id="KW-0813">Transport</keyword>
<feature type="transmembrane region" description="Helical" evidence="6">
    <location>
        <begin position="216"/>
        <end position="238"/>
    </location>
</feature>
<evidence type="ECO:0000256" key="5">
    <source>
        <dbReference type="ARBA" id="ARBA00023136"/>
    </source>
</evidence>
<feature type="transmembrane region" description="Helical" evidence="6">
    <location>
        <begin position="56"/>
        <end position="74"/>
    </location>
</feature>
<dbReference type="PROSITE" id="PS50850">
    <property type="entry name" value="MFS"/>
    <property type="match status" value="1"/>
</dbReference>
<evidence type="ECO:0000259" key="7">
    <source>
        <dbReference type="PROSITE" id="PS50850"/>
    </source>
</evidence>
<feature type="transmembrane region" description="Helical" evidence="6">
    <location>
        <begin position="379"/>
        <end position="399"/>
    </location>
</feature>
<dbReference type="AlphaFoldDB" id="W2S241"/>
<sequence>MASAAAEENLNAAGKLDAEIVHAERIVAEDEITKTEDHGMSPAEIRKFTLKQDWRVLPMLGVIYAVSIIDRINIGSAKVLGMTEDLSLGSGPRYSIILMLFFPAYALSDVPSNWLLTYISPRWWLPFLMFSWGATLCGMAFLHNWQVMAFLRFMLGAFEGGVLPGVTFTIACWYTKAELHKRIAFAYGLGIVASAFAGILSYGLGQMDGVRGMRGWRWVFSIEGGATMFLAIIAPLLLPSFPEKAKWLKPRQKIYLFQKLQRDHGQYETEKVGPRTVLHVSKDGLLWLQGSIYMFCVGTANATAFFAPTIITGLGYSGLDASLRSGYPFFPALGGLMITSYISDRYQARATVCLVNTLIMMIGFILIRADAGFSNEVRYLGLFFATMGVHCNVPALLAFNQSNTLGTANRAVSSGILIACGAVGGIIGSLIFRGEDAPTYGPGIYTTIGMCVYIWCVLVILIVVFKRKNKLLAQGGHVPGAPEGFRFSL</sequence>
<feature type="transmembrane region" description="Helical" evidence="6">
    <location>
        <begin position="444"/>
        <end position="465"/>
    </location>
</feature>
<dbReference type="InterPro" id="IPR036259">
    <property type="entry name" value="MFS_trans_sf"/>
</dbReference>
<dbReference type="PANTHER" id="PTHR43791:SF3">
    <property type="entry name" value="MAJOR FACILITATOR SUPERFAMILY (MFS) PROFILE DOMAIN-CONTAINING PROTEIN"/>
    <property type="match status" value="1"/>
</dbReference>
<keyword evidence="3 6" id="KW-0812">Transmembrane</keyword>
<dbReference type="PANTHER" id="PTHR43791">
    <property type="entry name" value="PERMEASE-RELATED"/>
    <property type="match status" value="1"/>
</dbReference>
<dbReference type="InParanoid" id="W2S241"/>
<dbReference type="VEuPathDB" id="FungiDB:HMPREF1541_01905"/>
<dbReference type="HOGENOM" id="CLU_001265_0_1_1"/>
<keyword evidence="9" id="KW-1185">Reference proteome</keyword>
<gene>
    <name evidence="8" type="ORF">HMPREF1541_01905</name>
</gene>
<dbReference type="GO" id="GO:0022857">
    <property type="term" value="F:transmembrane transporter activity"/>
    <property type="evidence" value="ECO:0007669"/>
    <property type="project" value="InterPro"/>
</dbReference>
<dbReference type="SUPFAM" id="SSF103473">
    <property type="entry name" value="MFS general substrate transporter"/>
    <property type="match status" value="1"/>
</dbReference>